<dbReference type="Gene3D" id="3.40.630.30">
    <property type="match status" value="1"/>
</dbReference>
<evidence type="ECO:0000313" key="3">
    <source>
        <dbReference type="Proteomes" id="UP000003963"/>
    </source>
</evidence>
<sequence length="182" mass="19973">MGQPAETLRNGQVELRRWRMSDLDPLRRAIEESLDHLKPWMPWAAVQERQRTAAYLERSAREWDAGEAYGYAIITEGAVVGACGLMRRVGPGGLDIGYWLHPAWTGRGLATLAVAALVRQGFALPGIDRLEIVHDEANGPSAAIPRRLGFTEVARHQVPDGPTAPGEVGVDVIWRLHKPATA</sequence>
<evidence type="ECO:0000313" key="2">
    <source>
        <dbReference type="EMBL" id="EFL26705.1"/>
    </source>
</evidence>
<dbReference type="Pfam" id="PF13302">
    <property type="entry name" value="Acetyltransf_3"/>
    <property type="match status" value="1"/>
</dbReference>
<dbReference type="PANTHER" id="PTHR43441">
    <property type="entry name" value="RIBOSOMAL-PROTEIN-SERINE ACETYLTRANSFERASE"/>
    <property type="match status" value="1"/>
</dbReference>
<protein>
    <submittedName>
        <fullName evidence="2">GNAT family acetyltransferase</fullName>
    </submittedName>
</protein>
<dbReference type="GO" id="GO:1990189">
    <property type="term" value="F:protein N-terminal-serine acetyltransferase activity"/>
    <property type="evidence" value="ECO:0007669"/>
    <property type="project" value="TreeGrafter"/>
</dbReference>
<dbReference type="PANTHER" id="PTHR43441:SF3">
    <property type="entry name" value="ACETYLTRANSFERASE"/>
    <property type="match status" value="1"/>
</dbReference>
<accession>D9W794</accession>
<name>D9W794_9ACTN</name>
<proteinExistence type="predicted"/>
<dbReference type="Proteomes" id="UP000003963">
    <property type="component" value="Unassembled WGS sequence"/>
</dbReference>
<dbReference type="InterPro" id="IPR051908">
    <property type="entry name" value="Ribosomal_N-acetyltransferase"/>
</dbReference>
<dbReference type="HOGENOM" id="CLU_013985_3_0_11"/>
<gene>
    <name evidence="2" type="ORF">SSOG_06419</name>
</gene>
<dbReference type="STRING" id="457427.SSOG_06419"/>
<evidence type="ECO:0000259" key="1">
    <source>
        <dbReference type="PROSITE" id="PS51186"/>
    </source>
</evidence>
<dbReference type="GO" id="GO:0008999">
    <property type="term" value="F:protein-N-terminal-alanine acetyltransferase activity"/>
    <property type="evidence" value="ECO:0007669"/>
    <property type="project" value="TreeGrafter"/>
</dbReference>
<keyword evidence="3" id="KW-1185">Reference proteome</keyword>
<dbReference type="SUPFAM" id="SSF55729">
    <property type="entry name" value="Acyl-CoA N-acyltransferases (Nat)"/>
    <property type="match status" value="1"/>
</dbReference>
<dbReference type="PROSITE" id="PS51186">
    <property type="entry name" value="GNAT"/>
    <property type="match status" value="1"/>
</dbReference>
<dbReference type="InterPro" id="IPR000182">
    <property type="entry name" value="GNAT_dom"/>
</dbReference>
<dbReference type="GO" id="GO:0005737">
    <property type="term" value="C:cytoplasm"/>
    <property type="evidence" value="ECO:0007669"/>
    <property type="project" value="TreeGrafter"/>
</dbReference>
<dbReference type="EMBL" id="GG657754">
    <property type="protein sequence ID" value="EFL26705.1"/>
    <property type="molecule type" value="Genomic_DNA"/>
</dbReference>
<feature type="domain" description="N-acetyltransferase" evidence="1">
    <location>
        <begin position="24"/>
        <end position="179"/>
    </location>
</feature>
<keyword evidence="2" id="KW-0808">Transferase</keyword>
<dbReference type="OrthoDB" id="9799321at2"/>
<dbReference type="InterPro" id="IPR016181">
    <property type="entry name" value="Acyl_CoA_acyltransferase"/>
</dbReference>
<reference evidence="2 3" key="1">
    <citation type="submission" date="2009-02" db="EMBL/GenBank/DDBJ databases">
        <title>Annotation of Streptomyces hygroscopicus strain ATCC 53653.</title>
        <authorList>
            <consortium name="The Broad Institute Genome Sequencing Platform"/>
            <consortium name="Broad Institute Microbial Sequencing Center"/>
            <person name="Fischbach M."/>
            <person name="Godfrey P."/>
            <person name="Ward D."/>
            <person name="Young S."/>
            <person name="Zeng Q."/>
            <person name="Koehrsen M."/>
            <person name="Alvarado L."/>
            <person name="Berlin A.M."/>
            <person name="Bochicchio J."/>
            <person name="Borenstein D."/>
            <person name="Chapman S.B."/>
            <person name="Chen Z."/>
            <person name="Engels R."/>
            <person name="Freedman E."/>
            <person name="Gellesch M."/>
            <person name="Goldberg J."/>
            <person name="Griggs A."/>
            <person name="Gujja S."/>
            <person name="Heilman E.R."/>
            <person name="Heiman D.I."/>
            <person name="Hepburn T.A."/>
            <person name="Howarth C."/>
            <person name="Jen D."/>
            <person name="Larson L."/>
            <person name="Lewis B."/>
            <person name="Mehta T."/>
            <person name="Park D."/>
            <person name="Pearson M."/>
            <person name="Richards J."/>
            <person name="Roberts A."/>
            <person name="Saif S."/>
            <person name="Shea T.D."/>
            <person name="Shenoy N."/>
            <person name="Sisk P."/>
            <person name="Stolte C."/>
            <person name="Sykes S.N."/>
            <person name="Thomson T."/>
            <person name="Walk T."/>
            <person name="White J."/>
            <person name="Yandava C."/>
            <person name="Straight P."/>
            <person name="Clardy J."/>
            <person name="Hung D."/>
            <person name="Kolter R."/>
            <person name="Mekalanos J."/>
            <person name="Walker S."/>
            <person name="Walsh C.T."/>
            <person name="Wieland-Brown L.C."/>
            <person name="Haas B."/>
            <person name="Nusbaum C."/>
            <person name="Birren B."/>
        </authorList>
    </citation>
    <scope>NUCLEOTIDE SEQUENCE [LARGE SCALE GENOMIC DNA]</scope>
    <source>
        <strain evidence="2 3">ATCC 53653</strain>
    </source>
</reference>
<organism evidence="2 3">
    <name type="scientific">Streptomyces himastatinicus ATCC 53653</name>
    <dbReference type="NCBI Taxonomy" id="457427"/>
    <lineage>
        <taxon>Bacteria</taxon>
        <taxon>Bacillati</taxon>
        <taxon>Actinomycetota</taxon>
        <taxon>Actinomycetes</taxon>
        <taxon>Kitasatosporales</taxon>
        <taxon>Streptomycetaceae</taxon>
        <taxon>Streptomyces</taxon>
        <taxon>Streptomyces violaceusniger group</taxon>
    </lineage>
</organism>
<dbReference type="AlphaFoldDB" id="D9W794"/>